<sequence length="489" mass="52738">MRFEGKIFLNGQLCDSASNGTFSVENPATGEVFAQAAQATPEDVDHAVRLAREAFENRIWTGMDPLERTRILCRAASLLRERSEELADLMVQEHGMTRSYAEWLEIPMSANALDYFATLIPNTGGQTVPFSLAGPQGDYLTFTQKEPVGIAGLITPWNFPLLMPVWKLGPALAAGCPCILKPAPETPFTSLFLAEILTEAGVPEGMIAVLPGGDDTGKAIVAHPQIPKIAFTGETTTGKNIMQAASGYLKRVTLELGGKSPNIIFEDANLEHAISGVLFGIFLNSGQVCQAGSRILVHKSIHDDFVQQLAERARALTIGPADAMPDLGPVISHEQQCRIDGHVQNAIKAGAVLHAGGEKPTSPGYFYPPTVLSGVTPDMPIAQEEVFGPVSVVIPFEDEAEVLRIANGTLYGLAAAVWTSDLKRALRMTRNLQAGTVWVNTYQLLSPTLPFGGFKHSGLGRELGQQALEAYLETKSVIIDLNDTPMQYF</sequence>
<organism evidence="6 7">
    <name type="scientific">Deinococcus cellulosilyticus (strain DSM 18568 / NBRC 106333 / KACC 11606 / 5516J-15)</name>
    <dbReference type="NCBI Taxonomy" id="1223518"/>
    <lineage>
        <taxon>Bacteria</taxon>
        <taxon>Thermotogati</taxon>
        <taxon>Deinococcota</taxon>
        <taxon>Deinococci</taxon>
        <taxon>Deinococcales</taxon>
        <taxon>Deinococcaceae</taxon>
        <taxon>Deinococcus</taxon>
    </lineage>
</organism>
<comment type="caution">
    <text evidence="6">The sequence shown here is derived from an EMBL/GenBank/DDBJ whole genome shotgun (WGS) entry which is preliminary data.</text>
</comment>
<keyword evidence="2 4" id="KW-0560">Oxidoreductase</keyword>
<dbReference type="FunFam" id="3.40.309.10:FF:000012">
    <property type="entry name" value="Betaine aldehyde dehydrogenase"/>
    <property type="match status" value="1"/>
</dbReference>
<dbReference type="Proteomes" id="UP000321306">
    <property type="component" value="Unassembled WGS sequence"/>
</dbReference>
<accession>A0A511N0H3</accession>
<protein>
    <submittedName>
        <fullName evidence="6">Aldehyde dehydrogenase</fullName>
    </submittedName>
</protein>
<name>A0A511N0H3_DEIC1</name>
<feature type="domain" description="Aldehyde dehydrogenase" evidence="5">
    <location>
        <begin position="17"/>
        <end position="477"/>
    </location>
</feature>
<feature type="active site" evidence="3">
    <location>
        <position position="255"/>
    </location>
</feature>
<dbReference type="SUPFAM" id="SSF53720">
    <property type="entry name" value="ALDH-like"/>
    <property type="match status" value="1"/>
</dbReference>
<dbReference type="FunFam" id="3.40.605.10:FF:000007">
    <property type="entry name" value="NAD/NADP-dependent betaine aldehyde dehydrogenase"/>
    <property type="match status" value="1"/>
</dbReference>
<reference evidence="6 7" key="1">
    <citation type="submission" date="2019-07" db="EMBL/GenBank/DDBJ databases">
        <title>Whole genome shotgun sequence of Deinococcus cellulosilyticus NBRC 106333.</title>
        <authorList>
            <person name="Hosoyama A."/>
            <person name="Uohara A."/>
            <person name="Ohji S."/>
            <person name="Ichikawa N."/>
        </authorList>
    </citation>
    <scope>NUCLEOTIDE SEQUENCE [LARGE SCALE GENOMIC DNA]</scope>
    <source>
        <strain evidence="6 7">NBRC 106333</strain>
    </source>
</reference>
<dbReference type="Gene3D" id="3.40.309.10">
    <property type="entry name" value="Aldehyde Dehydrogenase, Chain A, domain 2"/>
    <property type="match status" value="1"/>
</dbReference>
<dbReference type="InterPro" id="IPR016162">
    <property type="entry name" value="Ald_DH_N"/>
</dbReference>
<evidence type="ECO:0000256" key="4">
    <source>
        <dbReference type="RuleBase" id="RU003345"/>
    </source>
</evidence>
<evidence type="ECO:0000313" key="7">
    <source>
        <dbReference type="Proteomes" id="UP000321306"/>
    </source>
</evidence>
<evidence type="ECO:0000256" key="1">
    <source>
        <dbReference type="ARBA" id="ARBA00009986"/>
    </source>
</evidence>
<proteinExistence type="inferred from homology"/>
<dbReference type="PANTHER" id="PTHR11699">
    <property type="entry name" value="ALDEHYDE DEHYDROGENASE-RELATED"/>
    <property type="match status" value="1"/>
</dbReference>
<dbReference type="InterPro" id="IPR016163">
    <property type="entry name" value="Ald_DH_C"/>
</dbReference>
<evidence type="ECO:0000313" key="6">
    <source>
        <dbReference type="EMBL" id="GEM46375.1"/>
    </source>
</evidence>
<evidence type="ECO:0000256" key="3">
    <source>
        <dbReference type="PROSITE-ProRule" id="PRU10007"/>
    </source>
</evidence>
<dbReference type="RefSeq" id="WP_146884188.1">
    <property type="nucleotide sequence ID" value="NZ_BJXB01000007.1"/>
</dbReference>
<dbReference type="Gene3D" id="3.40.605.10">
    <property type="entry name" value="Aldehyde Dehydrogenase, Chain A, domain 1"/>
    <property type="match status" value="1"/>
</dbReference>
<dbReference type="GO" id="GO:0016620">
    <property type="term" value="F:oxidoreductase activity, acting on the aldehyde or oxo group of donors, NAD or NADP as acceptor"/>
    <property type="evidence" value="ECO:0007669"/>
    <property type="project" value="InterPro"/>
</dbReference>
<gene>
    <name evidence="6" type="primary">dhaS</name>
    <name evidence="6" type="ORF">DC3_20100</name>
</gene>
<dbReference type="InterPro" id="IPR016161">
    <property type="entry name" value="Ald_DH/histidinol_DH"/>
</dbReference>
<evidence type="ECO:0000256" key="2">
    <source>
        <dbReference type="ARBA" id="ARBA00023002"/>
    </source>
</evidence>
<dbReference type="Pfam" id="PF00171">
    <property type="entry name" value="Aldedh"/>
    <property type="match status" value="1"/>
</dbReference>
<evidence type="ECO:0000259" key="5">
    <source>
        <dbReference type="Pfam" id="PF00171"/>
    </source>
</evidence>
<dbReference type="PROSITE" id="PS00687">
    <property type="entry name" value="ALDEHYDE_DEHYDR_GLU"/>
    <property type="match status" value="1"/>
</dbReference>
<dbReference type="EMBL" id="BJXB01000007">
    <property type="protein sequence ID" value="GEM46375.1"/>
    <property type="molecule type" value="Genomic_DNA"/>
</dbReference>
<comment type="similarity">
    <text evidence="1 4">Belongs to the aldehyde dehydrogenase family.</text>
</comment>
<dbReference type="AlphaFoldDB" id="A0A511N0H3"/>
<dbReference type="InterPro" id="IPR029510">
    <property type="entry name" value="Ald_DH_CS_GLU"/>
</dbReference>
<keyword evidence="7" id="KW-1185">Reference proteome</keyword>
<dbReference type="FunFam" id="3.40.605.10:FF:000026">
    <property type="entry name" value="Aldehyde dehydrogenase, putative"/>
    <property type="match status" value="1"/>
</dbReference>
<dbReference type="OrthoDB" id="9762913at2"/>
<dbReference type="InterPro" id="IPR015590">
    <property type="entry name" value="Aldehyde_DH_dom"/>
</dbReference>